<name>A0A0R1RWI6_9LACO</name>
<accession>A0A0R1RWI6</accession>
<dbReference type="RefSeq" id="WP_025082523.1">
    <property type="nucleotide sequence ID" value="NZ_AZEX01000018.1"/>
</dbReference>
<dbReference type="eggNOG" id="ENOG5030AQG">
    <property type="taxonomic scope" value="Bacteria"/>
</dbReference>
<evidence type="ECO:0008006" key="3">
    <source>
        <dbReference type="Google" id="ProtNLM"/>
    </source>
</evidence>
<gene>
    <name evidence="1" type="ORF">FC69_GL000672</name>
</gene>
<dbReference type="Proteomes" id="UP000051264">
    <property type="component" value="Unassembled WGS sequence"/>
</dbReference>
<comment type="caution">
    <text evidence="1">The sequence shown here is derived from an EMBL/GenBank/DDBJ whole genome shotgun (WGS) entry which is preliminary data.</text>
</comment>
<evidence type="ECO:0000313" key="1">
    <source>
        <dbReference type="EMBL" id="KRL61455.1"/>
    </source>
</evidence>
<protein>
    <recommendedName>
        <fullName evidence="3">DUF2383 domain-containing protein</fullName>
    </recommendedName>
</protein>
<dbReference type="OrthoDB" id="2315746at2"/>
<dbReference type="STRING" id="1423747.FC69_GL000672"/>
<organism evidence="1 2">
    <name type="scientific">Latilactobacillus fuchuensis DSM 14340 = JCM 11249</name>
    <dbReference type="NCBI Taxonomy" id="1423747"/>
    <lineage>
        <taxon>Bacteria</taxon>
        <taxon>Bacillati</taxon>
        <taxon>Bacillota</taxon>
        <taxon>Bacilli</taxon>
        <taxon>Lactobacillales</taxon>
        <taxon>Lactobacillaceae</taxon>
        <taxon>Latilactobacillus</taxon>
    </lineage>
</organism>
<dbReference type="AlphaFoldDB" id="A0A0R1RWI6"/>
<reference evidence="1 2" key="1">
    <citation type="journal article" date="2015" name="Genome Announc.">
        <title>Expanding the biotechnology potential of lactobacilli through comparative genomics of 213 strains and associated genera.</title>
        <authorList>
            <person name="Sun Z."/>
            <person name="Harris H.M."/>
            <person name="McCann A."/>
            <person name="Guo C."/>
            <person name="Argimon S."/>
            <person name="Zhang W."/>
            <person name="Yang X."/>
            <person name="Jeffery I.B."/>
            <person name="Cooney J.C."/>
            <person name="Kagawa T.F."/>
            <person name="Liu W."/>
            <person name="Song Y."/>
            <person name="Salvetti E."/>
            <person name="Wrobel A."/>
            <person name="Rasinkangas P."/>
            <person name="Parkhill J."/>
            <person name="Rea M.C."/>
            <person name="O'Sullivan O."/>
            <person name="Ritari J."/>
            <person name="Douillard F.P."/>
            <person name="Paul Ross R."/>
            <person name="Yang R."/>
            <person name="Briner A.E."/>
            <person name="Felis G.E."/>
            <person name="de Vos W.M."/>
            <person name="Barrangou R."/>
            <person name="Klaenhammer T.R."/>
            <person name="Caufield P.W."/>
            <person name="Cui Y."/>
            <person name="Zhang H."/>
            <person name="O'Toole P.W."/>
        </authorList>
    </citation>
    <scope>NUCLEOTIDE SEQUENCE [LARGE SCALE GENOMIC DNA]</scope>
    <source>
        <strain evidence="1 2">DSM 14340</strain>
    </source>
</reference>
<sequence length="144" mass="16477">MPIQATTVPTTEYVIKLNRLLEKFVVFETVFDEYAQTCRNISLGKCLVNENLETLKLYFEQNLTVLRQFVAQAGSVEPPIVFEQINQELQNALADYVVATETMVDSLEGDELTVYQRIILGRSEQTVQRQRINQVLQAISKVSF</sequence>
<dbReference type="EMBL" id="AZEX01000018">
    <property type="protein sequence ID" value="KRL61455.1"/>
    <property type="molecule type" value="Genomic_DNA"/>
</dbReference>
<dbReference type="PATRIC" id="fig|1423747.3.peg.687"/>
<evidence type="ECO:0000313" key="2">
    <source>
        <dbReference type="Proteomes" id="UP000051264"/>
    </source>
</evidence>
<proteinExistence type="predicted"/>